<evidence type="ECO:0000313" key="1">
    <source>
        <dbReference type="EMBL" id="KAJ4951730.1"/>
    </source>
</evidence>
<keyword evidence="2" id="KW-1185">Reference proteome</keyword>
<accession>A0A9Q0GSM7</accession>
<evidence type="ECO:0000313" key="2">
    <source>
        <dbReference type="Proteomes" id="UP001141806"/>
    </source>
</evidence>
<dbReference type="Proteomes" id="UP001141806">
    <property type="component" value="Unassembled WGS sequence"/>
</dbReference>
<organism evidence="1 2">
    <name type="scientific">Protea cynaroides</name>
    <dbReference type="NCBI Taxonomy" id="273540"/>
    <lineage>
        <taxon>Eukaryota</taxon>
        <taxon>Viridiplantae</taxon>
        <taxon>Streptophyta</taxon>
        <taxon>Embryophyta</taxon>
        <taxon>Tracheophyta</taxon>
        <taxon>Spermatophyta</taxon>
        <taxon>Magnoliopsida</taxon>
        <taxon>Proteales</taxon>
        <taxon>Proteaceae</taxon>
        <taxon>Protea</taxon>
    </lineage>
</organism>
<comment type="caution">
    <text evidence="1">The sequence shown here is derived from an EMBL/GenBank/DDBJ whole genome shotgun (WGS) entry which is preliminary data.</text>
</comment>
<dbReference type="OrthoDB" id="10435360at2759"/>
<sequence>MEVGLEGVIKMTSPGKTSSGSWMCGFRSTIYGSPHLSLMVWRVSPSPTTYISSQGWLWSCFPLTGSELSLIELNNMRATRRREQHKEAASAMPIAFLIDCFVNLAAMVDVKKKQRILCSEV</sequence>
<proteinExistence type="predicted"/>
<dbReference type="EMBL" id="JAMYWD010000012">
    <property type="protein sequence ID" value="KAJ4951730.1"/>
    <property type="molecule type" value="Genomic_DNA"/>
</dbReference>
<protein>
    <submittedName>
        <fullName evidence="1">Uncharacterized protein</fullName>
    </submittedName>
</protein>
<dbReference type="AlphaFoldDB" id="A0A9Q0GSM7"/>
<name>A0A9Q0GSM7_9MAGN</name>
<gene>
    <name evidence="1" type="ORF">NE237_028562</name>
</gene>
<reference evidence="1" key="1">
    <citation type="journal article" date="2023" name="Plant J.">
        <title>The genome of the king protea, Protea cynaroides.</title>
        <authorList>
            <person name="Chang J."/>
            <person name="Duong T.A."/>
            <person name="Schoeman C."/>
            <person name="Ma X."/>
            <person name="Roodt D."/>
            <person name="Barker N."/>
            <person name="Li Z."/>
            <person name="Van de Peer Y."/>
            <person name="Mizrachi E."/>
        </authorList>
    </citation>
    <scope>NUCLEOTIDE SEQUENCE</scope>
    <source>
        <tissue evidence="1">Young leaves</tissue>
    </source>
</reference>